<reference evidence="2 3" key="1">
    <citation type="journal article" date="2012" name="J. Bacteriol.">
        <title>Draft Genome Sequence of the Extremely Halophilic Archaeon Halogranum salarium B-1T.</title>
        <authorList>
            <person name="Kim K.K."/>
            <person name="Lee K.C."/>
            <person name="Lee J.S."/>
        </authorList>
    </citation>
    <scope>NUCLEOTIDE SEQUENCE [LARGE SCALE GENOMIC DNA]</scope>
    <source>
        <strain evidence="2 3">B-1</strain>
    </source>
</reference>
<keyword evidence="1" id="KW-1133">Transmembrane helix</keyword>
<feature type="transmembrane region" description="Helical" evidence="1">
    <location>
        <begin position="95"/>
        <end position="116"/>
    </location>
</feature>
<evidence type="ECO:0000313" key="2">
    <source>
        <dbReference type="EMBL" id="EJN57986.1"/>
    </source>
</evidence>
<protein>
    <submittedName>
        <fullName evidence="2">Uncharacterized protein</fullName>
    </submittedName>
</protein>
<name>J3JE21_9EURY</name>
<sequence length="207" mass="22237">MGFRRTTMSEAKSEWFVTDSTTNAVVVWALVAIVTATAVAAFFRVGLVDVMLASAVVVAVAAPAVVHRSWKRTMPWPMVLVAAIPLLARVSQPSFLFEVVVGISVATLAMLVVTALQMVTPVRMTPTFAVGVVVMATLGLVGFWAVGSALSSRYFGTAFFQTNQELMYAFTAAAVAGLFAGLGFRWYFTHHPDTARAGRTPDEQEVV</sequence>
<organism evidence="2 3">
    <name type="scientific">Halogranum salarium B-1</name>
    <dbReference type="NCBI Taxonomy" id="1210908"/>
    <lineage>
        <taxon>Archaea</taxon>
        <taxon>Methanobacteriati</taxon>
        <taxon>Methanobacteriota</taxon>
        <taxon>Stenosarchaea group</taxon>
        <taxon>Halobacteria</taxon>
        <taxon>Halobacteriales</taxon>
        <taxon>Haloferacaceae</taxon>
    </lineage>
</organism>
<keyword evidence="1" id="KW-0472">Membrane</keyword>
<dbReference type="EMBL" id="ALJD01000009">
    <property type="protein sequence ID" value="EJN57986.1"/>
    <property type="molecule type" value="Genomic_DNA"/>
</dbReference>
<feature type="transmembrane region" description="Helical" evidence="1">
    <location>
        <begin position="166"/>
        <end position="188"/>
    </location>
</feature>
<feature type="transmembrane region" description="Helical" evidence="1">
    <location>
        <begin position="128"/>
        <end position="146"/>
    </location>
</feature>
<dbReference type="eggNOG" id="arCOG04663">
    <property type="taxonomic scope" value="Archaea"/>
</dbReference>
<feature type="transmembrane region" description="Helical" evidence="1">
    <location>
        <begin position="50"/>
        <end position="70"/>
    </location>
</feature>
<gene>
    <name evidence="2" type="ORF">HSB1_34030</name>
</gene>
<dbReference type="AlphaFoldDB" id="J3JE21"/>
<comment type="caution">
    <text evidence="2">The sequence shown here is derived from an EMBL/GenBank/DDBJ whole genome shotgun (WGS) entry which is preliminary data.</text>
</comment>
<proteinExistence type="predicted"/>
<evidence type="ECO:0000256" key="1">
    <source>
        <dbReference type="SAM" id="Phobius"/>
    </source>
</evidence>
<accession>J3JE21</accession>
<evidence type="ECO:0000313" key="3">
    <source>
        <dbReference type="Proteomes" id="UP000007813"/>
    </source>
</evidence>
<keyword evidence="1" id="KW-0812">Transmembrane</keyword>
<feature type="transmembrane region" description="Helical" evidence="1">
    <location>
        <begin position="25"/>
        <end position="43"/>
    </location>
</feature>
<dbReference type="Proteomes" id="UP000007813">
    <property type="component" value="Unassembled WGS sequence"/>
</dbReference>